<dbReference type="PATRIC" id="fig|1121451.3.peg.1562"/>
<dbReference type="EMBL" id="FO203522">
    <property type="protein sequence ID" value="CCO23594.1"/>
    <property type="molecule type" value="Genomic_DNA"/>
</dbReference>
<dbReference type="CDD" id="cd02440">
    <property type="entry name" value="AdoMet_MTases"/>
    <property type="match status" value="1"/>
</dbReference>
<dbReference type="InterPro" id="IPR013216">
    <property type="entry name" value="Methyltransf_11"/>
</dbReference>
<evidence type="ECO:0000256" key="2">
    <source>
        <dbReference type="ARBA" id="ARBA00022603"/>
    </source>
</evidence>
<evidence type="ECO:0000259" key="4">
    <source>
        <dbReference type="Pfam" id="PF08241"/>
    </source>
</evidence>
<sequence length="402" mass="45053">MNNPIIIIQAASRAWCGTADWCMNKVEGKPVVALTVERALAHFPEADIRITAPEFDKGGLLDTLPALFPDNKVSVFYGFDSSPLERMIGALEKESDQTLIIRVDGLHFGWVPDDAEKMLAEAQKSNLDCIKLPDDYPVQLSSDVYRLSALKKAADLLSQEQDAGPYRVHPKFYMIRRDNLFKTAYHNDYKAVPDSYLEQCRETAKDVYITSNTEVAGSKISHGDQFSFHYQLGLDFIKENYSVLDIACGWGYGARMLARKAAKVTAADLDIAIVRKAAAGKYFKNITFQTGNATDLGFADNTFDAVTSFETVEHVDHAPYFSEMHRVIKPGGLLIFSTPQNILGHIPVNSQHRREYSLEEISTLCSEHFEIVKVIGIKQGRVVFPDDPKGQNTFMVCRKPER</sequence>
<dbReference type="Gene3D" id="3.40.50.150">
    <property type="entry name" value="Vaccinia Virus protein VP39"/>
    <property type="match status" value="1"/>
</dbReference>
<dbReference type="STRING" id="1121451.DESAM_21317"/>
<reference evidence="5 6" key="1">
    <citation type="submission" date="2012-10" db="EMBL/GenBank/DDBJ databases">
        <authorList>
            <person name="Genoscope - CEA"/>
        </authorList>
    </citation>
    <scope>NUCLEOTIDE SEQUENCE [LARGE SCALE GENOMIC DNA]</scope>
    <source>
        <strain evidence="6">AM13 / DSM 14728</strain>
    </source>
</reference>
<keyword evidence="3 5" id="KW-0808">Transferase</keyword>
<dbReference type="InterPro" id="IPR051052">
    <property type="entry name" value="Diverse_substrate_MTase"/>
</dbReference>
<comment type="similarity">
    <text evidence="1">Belongs to the methyltransferase superfamily.</text>
</comment>
<dbReference type="OrthoDB" id="6493506at2"/>
<name>L0RA12_9BACT</name>
<accession>L0RA12</accession>
<dbReference type="InterPro" id="IPR029063">
    <property type="entry name" value="SAM-dependent_MTases_sf"/>
</dbReference>
<dbReference type="HOGENOM" id="CLU_686758_0_0_7"/>
<dbReference type="Pfam" id="PF08241">
    <property type="entry name" value="Methyltransf_11"/>
    <property type="match status" value="1"/>
</dbReference>
<evidence type="ECO:0000313" key="6">
    <source>
        <dbReference type="Proteomes" id="UP000010808"/>
    </source>
</evidence>
<keyword evidence="2 5" id="KW-0489">Methyltransferase</keyword>
<evidence type="ECO:0000256" key="3">
    <source>
        <dbReference type="ARBA" id="ARBA00022679"/>
    </source>
</evidence>
<dbReference type="eggNOG" id="COG1861">
    <property type="taxonomic scope" value="Bacteria"/>
</dbReference>
<keyword evidence="6" id="KW-1185">Reference proteome</keyword>
<dbReference type="KEGG" id="dhy:DESAM_21317"/>
<dbReference type="PANTHER" id="PTHR44942:SF4">
    <property type="entry name" value="METHYLTRANSFERASE TYPE 11 DOMAIN-CONTAINING PROTEIN"/>
    <property type="match status" value="1"/>
</dbReference>
<evidence type="ECO:0000256" key="1">
    <source>
        <dbReference type="ARBA" id="ARBA00008361"/>
    </source>
</evidence>
<gene>
    <name evidence="5" type="ORF">DESAM_21317</name>
</gene>
<dbReference type="GO" id="GO:0032259">
    <property type="term" value="P:methylation"/>
    <property type="evidence" value="ECO:0007669"/>
    <property type="project" value="UniProtKB-KW"/>
</dbReference>
<dbReference type="Proteomes" id="UP000010808">
    <property type="component" value="Chromosome"/>
</dbReference>
<dbReference type="AlphaFoldDB" id="L0RA12"/>
<evidence type="ECO:0000313" key="5">
    <source>
        <dbReference type="EMBL" id="CCO23594.1"/>
    </source>
</evidence>
<feature type="domain" description="Methyltransferase type 11" evidence="4">
    <location>
        <begin position="244"/>
        <end position="336"/>
    </location>
</feature>
<dbReference type="eggNOG" id="COG2227">
    <property type="taxonomic scope" value="Bacteria"/>
</dbReference>
<dbReference type="GO" id="GO:0008757">
    <property type="term" value="F:S-adenosylmethionine-dependent methyltransferase activity"/>
    <property type="evidence" value="ECO:0007669"/>
    <property type="project" value="InterPro"/>
</dbReference>
<dbReference type="RefSeq" id="WP_015336197.1">
    <property type="nucleotide sequence ID" value="NC_020055.1"/>
</dbReference>
<dbReference type="SUPFAM" id="SSF53335">
    <property type="entry name" value="S-adenosyl-L-methionine-dependent methyltransferases"/>
    <property type="match status" value="1"/>
</dbReference>
<protein>
    <submittedName>
        <fullName evidence="5">Methyltransferase type 11</fullName>
    </submittedName>
</protein>
<organism evidence="5 6">
    <name type="scientific">Maridesulfovibrio hydrothermalis AM13 = DSM 14728</name>
    <dbReference type="NCBI Taxonomy" id="1121451"/>
    <lineage>
        <taxon>Bacteria</taxon>
        <taxon>Pseudomonadati</taxon>
        <taxon>Thermodesulfobacteriota</taxon>
        <taxon>Desulfovibrionia</taxon>
        <taxon>Desulfovibrionales</taxon>
        <taxon>Desulfovibrionaceae</taxon>
        <taxon>Maridesulfovibrio</taxon>
    </lineage>
</organism>
<proteinExistence type="inferred from homology"/>
<dbReference type="PANTHER" id="PTHR44942">
    <property type="entry name" value="METHYLTRANSF_11 DOMAIN-CONTAINING PROTEIN"/>
    <property type="match status" value="1"/>
</dbReference>